<dbReference type="OrthoDB" id="9804145at2"/>
<sequence length="897" mass="101176">MNQHTNAIANRLSLRQPQRDSLEILARICEIIDLDKSADVAQQLEIIKSEFPTVEDFERDFPSLCFALATGVGKTRLMGAFIAYLHRAEKVQHFFVLAPNLTIYRKLIADFTPGTPKYVFQGIHEFATRPPQIITSDNYESGVGVRNDGVDARGQRLMFDDSPIHINIFNISKINSEVRGGNSPRIKRLNEYIGDSYFAYLAGLDDLVLLMDESHRYRASAGVNAINELKPILGLELTATPQVERGTKTEKFKNAIYSYPLASALTDGFIKQPSVATRENFNASSYDEDGLESLKLKDGIIVHEETKVQLEVYARENGVRRVKPFMLVVAKDTEHANALMATIESKDFFDGAYKGKVITVHSKTKGDEKDEVVEQLLTVEDPANPVEIVVHVNMLKEGWDVTNLYTIVPLRKADSRTLVEQSIGRGLRLPYGKRTGNAAVDRLTIVAHDKFQEIVDEANRGDSILVTGVVIGKDIPEKKSKVVEVVSKAVQVITGQTGTGSDTTKQKPLFTDKREVEVATTTLDIIKQEFERLPRSSDLNSPEVRKELVAKVKEKIKVPQAQFEGMEDKLEDKRVEEVITKTTETYVAMTIDIPRITLVPTGDKTCGYKDFDLDAGSINQQPMANNILIQTLRENKQTRLLSLASDTEKKLEDYLVRGLIDYNDISYDDDAKLLYKLSGQLIDKLRTYLTDEADIRNVLLAYNPQYVRLIHAQMQEHFVEEATDYEVHVSAGFNVLRMSAFNAPEDETPRPFRQPVDEKKNIRSMLFGDFDKCLFPVQKFDSDTERRFAVVLENDKTVSKWVKPNKGTFQIHYSGDANYEPDFVAQTDDGYYLCEPKDEREVNDEVVQTKARAAAEWCKHASTVAAEPWHYLLIPHTAVDETKSLASLAAQYTVHPQ</sequence>
<dbReference type="Proteomes" id="UP000225740">
    <property type="component" value="Unassembled WGS sequence"/>
</dbReference>
<dbReference type="Pfam" id="PF04851">
    <property type="entry name" value="ResIII"/>
    <property type="match status" value="1"/>
</dbReference>
<comment type="caution">
    <text evidence="2">The sequence shown here is derived from an EMBL/GenBank/DDBJ whole genome shotgun (WGS) entry which is preliminary data.</text>
</comment>
<dbReference type="EMBL" id="NIZW01000009">
    <property type="protein sequence ID" value="PHQ34783.1"/>
    <property type="molecule type" value="Genomic_DNA"/>
</dbReference>
<evidence type="ECO:0000313" key="2">
    <source>
        <dbReference type="EMBL" id="PHQ34783.1"/>
    </source>
</evidence>
<dbReference type="RefSeq" id="WP_099261087.1">
    <property type="nucleotide sequence ID" value="NZ_NIZW01000009.1"/>
</dbReference>
<keyword evidence="2" id="KW-0540">Nuclease</keyword>
<organism evidence="2 3">
    <name type="scientific">Rhodopirellula bahusiensis</name>
    <dbReference type="NCBI Taxonomy" id="2014065"/>
    <lineage>
        <taxon>Bacteria</taxon>
        <taxon>Pseudomonadati</taxon>
        <taxon>Planctomycetota</taxon>
        <taxon>Planctomycetia</taxon>
        <taxon>Pirellulales</taxon>
        <taxon>Pirellulaceae</taxon>
        <taxon>Rhodopirellula</taxon>
    </lineage>
</organism>
<keyword evidence="2" id="KW-0378">Hydrolase</keyword>
<evidence type="ECO:0000259" key="1">
    <source>
        <dbReference type="Pfam" id="PF04851"/>
    </source>
</evidence>
<dbReference type="AlphaFoldDB" id="A0A2G1W6W2"/>
<protein>
    <submittedName>
        <fullName evidence="2">Type III restriction endonuclease subunit R</fullName>
    </submittedName>
</protein>
<dbReference type="InterPro" id="IPR027417">
    <property type="entry name" value="P-loop_NTPase"/>
</dbReference>
<dbReference type="GO" id="GO:0005524">
    <property type="term" value="F:ATP binding"/>
    <property type="evidence" value="ECO:0007669"/>
    <property type="project" value="InterPro"/>
</dbReference>
<dbReference type="InterPro" id="IPR006935">
    <property type="entry name" value="Helicase/UvrB_N"/>
</dbReference>
<keyword evidence="3" id="KW-1185">Reference proteome</keyword>
<keyword evidence="2" id="KW-0255">Endonuclease</keyword>
<dbReference type="GO" id="GO:0003677">
    <property type="term" value="F:DNA binding"/>
    <property type="evidence" value="ECO:0007669"/>
    <property type="project" value="InterPro"/>
</dbReference>
<dbReference type="GO" id="GO:0004519">
    <property type="term" value="F:endonuclease activity"/>
    <property type="evidence" value="ECO:0007669"/>
    <property type="project" value="UniProtKB-KW"/>
</dbReference>
<dbReference type="PANTHER" id="PTHR47396">
    <property type="entry name" value="TYPE I RESTRICTION ENZYME ECOKI R PROTEIN"/>
    <property type="match status" value="1"/>
</dbReference>
<accession>A0A2G1W6W2</accession>
<dbReference type="GeneID" id="90609024"/>
<dbReference type="PANTHER" id="PTHR47396:SF1">
    <property type="entry name" value="ATP-DEPENDENT HELICASE IRC3-RELATED"/>
    <property type="match status" value="1"/>
</dbReference>
<dbReference type="Gene3D" id="3.40.50.300">
    <property type="entry name" value="P-loop containing nucleotide triphosphate hydrolases"/>
    <property type="match status" value="2"/>
</dbReference>
<gene>
    <name evidence="2" type="ORF">CEE69_12970</name>
</gene>
<proteinExistence type="predicted"/>
<dbReference type="GO" id="GO:0016787">
    <property type="term" value="F:hydrolase activity"/>
    <property type="evidence" value="ECO:0007669"/>
    <property type="project" value="InterPro"/>
</dbReference>
<name>A0A2G1W6W2_9BACT</name>
<dbReference type="SUPFAM" id="SSF52540">
    <property type="entry name" value="P-loop containing nucleoside triphosphate hydrolases"/>
    <property type="match status" value="1"/>
</dbReference>
<dbReference type="InterPro" id="IPR050742">
    <property type="entry name" value="Helicase_Restrict-Modif_Enz"/>
</dbReference>
<feature type="domain" description="Helicase/UvrB N-terminal" evidence="1">
    <location>
        <begin position="54"/>
        <end position="242"/>
    </location>
</feature>
<dbReference type="GO" id="GO:0005829">
    <property type="term" value="C:cytosol"/>
    <property type="evidence" value="ECO:0007669"/>
    <property type="project" value="TreeGrafter"/>
</dbReference>
<reference evidence="2 3" key="1">
    <citation type="submission" date="2017-06" db="EMBL/GenBank/DDBJ databases">
        <title>Description of Rhodopirellula bahusiensis sp. nov.</title>
        <authorList>
            <person name="Kizina J."/>
            <person name="Harder J."/>
        </authorList>
    </citation>
    <scope>NUCLEOTIDE SEQUENCE [LARGE SCALE GENOMIC DNA]</scope>
    <source>
        <strain evidence="2 3">SWK21</strain>
    </source>
</reference>
<evidence type="ECO:0000313" key="3">
    <source>
        <dbReference type="Proteomes" id="UP000225740"/>
    </source>
</evidence>